<feature type="transmembrane region" description="Helical" evidence="1">
    <location>
        <begin position="443"/>
        <end position="461"/>
    </location>
</feature>
<organism evidence="2 3">
    <name type="scientific">Sinomonas flava</name>
    <dbReference type="NCBI Taxonomy" id="496857"/>
    <lineage>
        <taxon>Bacteria</taxon>
        <taxon>Bacillati</taxon>
        <taxon>Actinomycetota</taxon>
        <taxon>Actinomycetes</taxon>
        <taxon>Micrococcales</taxon>
        <taxon>Micrococcaceae</taxon>
        <taxon>Sinomonas</taxon>
    </lineage>
</organism>
<feature type="transmembrane region" description="Helical" evidence="1">
    <location>
        <begin position="199"/>
        <end position="218"/>
    </location>
</feature>
<feature type="transmembrane region" description="Helical" evidence="1">
    <location>
        <begin position="100"/>
        <end position="126"/>
    </location>
</feature>
<feature type="transmembrane region" description="Helical" evidence="1">
    <location>
        <begin position="225"/>
        <end position="249"/>
    </location>
</feature>
<keyword evidence="1" id="KW-0812">Transmembrane</keyword>
<feature type="transmembrane region" description="Helical" evidence="1">
    <location>
        <begin position="157"/>
        <end position="179"/>
    </location>
</feature>
<feature type="transmembrane region" description="Helical" evidence="1">
    <location>
        <begin position="320"/>
        <end position="343"/>
    </location>
</feature>
<dbReference type="Proteomes" id="UP001500432">
    <property type="component" value="Unassembled WGS sequence"/>
</dbReference>
<evidence type="ECO:0000313" key="3">
    <source>
        <dbReference type="Proteomes" id="UP001500432"/>
    </source>
</evidence>
<evidence type="ECO:0000313" key="2">
    <source>
        <dbReference type="EMBL" id="GAA2198651.1"/>
    </source>
</evidence>
<feature type="transmembrane region" description="Helical" evidence="1">
    <location>
        <begin position="497"/>
        <end position="514"/>
    </location>
</feature>
<proteinExistence type="predicted"/>
<dbReference type="Gene3D" id="1.20.1740.10">
    <property type="entry name" value="Amino acid/polyamine transporter I"/>
    <property type="match status" value="1"/>
</dbReference>
<keyword evidence="3" id="KW-1185">Reference proteome</keyword>
<accession>A0ABP5NJQ0</accession>
<feature type="transmembrane region" description="Helical" evidence="1">
    <location>
        <begin position="418"/>
        <end position="437"/>
    </location>
</feature>
<keyword evidence="1" id="KW-1133">Transmembrane helix</keyword>
<keyword evidence="1" id="KW-0472">Membrane</keyword>
<reference evidence="3" key="1">
    <citation type="journal article" date="2019" name="Int. J. Syst. Evol. Microbiol.">
        <title>The Global Catalogue of Microorganisms (GCM) 10K type strain sequencing project: providing services to taxonomists for standard genome sequencing and annotation.</title>
        <authorList>
            <consortium name="The Broad Institute Genomics Platform"/>
            <consortium name="The Broad Institute Genome Sequencing Center for Infectious Disease"/>
            <person name="Wu L."/>
            <person name="Ma J."/>
        </authorList>
    </citation>
    <scope>NUCLEOTIDE SEQUENCE [LARGE SCALE GENOMIC DNA]</scope>
    <source>
        <strain evidence="3">JCM 16034</strain>
    </source>
</reference>
<name>A0ABP5NJQ0_9MICC</name>
<sequence>MPTGPLVRGSRLAIVLMWGDSSGKGTSVTTLSRPPAEPRLKKKTAVGSLRAWLLHDLHQSQAVHQGPHAIPQGHEKKHRWWQVMCLTGVDYFSTLGYQPAIAAVAAGVLSPLATLVLIAVTLFGALPVYRRVSVESPHGSGSIAMLERLLPRWGGKFFVLALLGFAATDFMITMTLSAADAAAHLIGNPLVPGWLQGQNIGVTLFLLALLAAVFLRGFKEAIGVAVVLVGLYLSLNAVLVVVTIAQALVHPLQITDWWQAMLTSHGNPVLMLAVAVLVFPKLALGMSGFETGVAVMPQIRGDASDTEADPAGRIRGTKRLLTTAAVIMSAFLVTTSFTTVVLIPEQEFQPGGAADGRALALLAHEYMGVVFGTVYDLSTIAILWFAGASAMAGLLNLVPRYLPRYGMAPQWTKASRPLVLVFTAIGFLITLIFAANVEAQGGAYATGVLVLMTSAAIAVTLATRRRGERKLTVGFGIISAVFVYTTSANIIERPEGIQIASVFIAGTIVISFISRARRSFELHATSIHFDERAIEFVAAAESGPIQIIAHEPLRLTGQAYRDKLHSASEVSHLPLDENVLFLEVIVDDSSDFETELEVHGITRHGYRILEVHGPVVPNTIASVLIHARDITGLMPHIYFRWTEGNPVKNLLRFMFFGEGEIAPVTREVLRQAVPDITQRPWVHVG</sequence>
<comment type="caution">
    <text evidence="2">The sequence shown here is derived from an EMBL/GenBank/DDBJ whole genome shotgun (WGS) entry which is preliminary data.</text>
</comment>
<feature type="transmembrane region" description="Helical" evidence="1">
    <location>
        <begin position="473"/>
        <end position="491"/>
    </location>
</feature>
<gene>
    <name evidence="2" type="ORF">GCM10009849_12150</name>
</gene>
<feature type="transmembrane region" description="Helical" evidence="1">
    <location>
        <begin position="377"/>
        <end position="398"/>
    </location>
</feature>
<dbReference type="EMBL" id="BAAAQW010000003">
    <property type="protein sequence ID" value="GAA2198651.1"/>
    <property type="molecule type" value="Genomic_DNA"/>
</dbReference>
<evidence type="ECO:0000256" key="1">
    <source>
        <dbReference type="SAM" id="Phobius"/>
    </source>
</evidence>
<protein>
    <submittedName>
        <fullName evidence="2">APC family permease</fullName>
    </submittedName>
</protein>